<evidence type="ECO:0000313" key="3">
    <source>
        <dbReference type="Proteomes" id="UP000001739"/>
    </source>
</evidence>
<dbReference type="RefSeq" id="WP_012430945.1">
    <property type="nucleotide sequence ID" value="NC_010679.1"/>
</dbReference>
<name>B2TH23_PARPJ</name>
<dbReference type="HOGENOM" id="CLU_171038_0_0_4"/>
<keyword evidence="2" id="KW-0614">Plasmid</keyword>
<accession>B2TH23</accession>
<gene>
    <name evidence="2" type="ordered locus">Bphyt_7287</name>
</gene>
<feature type="compositionally biased region" description="Polar residues" evidence="1">
    <location>
        <begin position="96"/>
        <end position="105"/>
    </location>
</feature>
<protein>
    <submittedName>
        <fullName evidence="2">Uncharacterized protein</fullName>
    </submittedName>
</protein>
<feature type="region of interest" description="Disordered" evidence="1">
    <location>
        <begin position="78"/>
        <end position="105"/>
    </location>
</feature>
<dbReference type="OrthoDB" id="6892979at2"/>
<dbReference type="Proteomes" id="UP000001739">
    <property type="component" value="Plasmid pBPHYT01"/>
</dbReference>
<dbReference type="eggNOG" id="ENOG5032GUG">
    <property type="taxonomic scope" value="Bacteria"/>
</dbReference>
<evidence type="ECO:0000313" key="2">
    <source>
        <dbReference type="EMBL" id="ACD21572.1"/>
    </source>
</evidence>
<evidence type="ECO:0000256" key="1">
    <source>
        <dbReference type="SAM" id="MobiDB-lite"/>
    </source>
</evidence>
<dbReference type="KEGG" id="bpy:Bphyt_7287"/>
<proteinExistence type="predicted"/>
<organism evidence="2 3">
    <name type="scientific">Paraburkholderia phytofirmans (strain DSM 17436 / LMG 22146 / PsJN)</name>
    <name type="common">Burkholderia phytofirmans</name>
    <dbReference type="NCBI Taxonomy" id="398527"/>
    <lineage>
        <taxon>Bacteria</taxon>
        <taxon>Pseudomonadati</taxon>
        <taxon>Pseudomonadota</taxon>
        <taxon>Betaproteobacteria</taxon>
        <taxon>Burkholderiales</taxon>
        <taxon>Burkholderiaceae</taxon>
        <taxon>Paraburkholderia</taxon>
    </lineage>
</organism>
<dbReference type="AlphaFoldDB" id="B2TH23"/>
<dbReference type="EMBL" id="CP001054">
    <property type="protein sequence ID" value="ACD21572.1"/>
    <property type="molecule type" value="Genomic_DNA"/>
</dbReference>
<reference evidence="2 3" key="1">
    <citation type="journal article" date="2011" name="J. Bacteriol.">
        <title>Complete genome sequence of the plant growth-promoting endophyte Burkholderia phytofirmans strain PsJN.</title>
        <authorList>
            <person name="Weilharter A."/>
            <person name="Mitter B."/>
            <person name="Shin M.V."/>
            <person name="Chain P.S."/>
            <person name="Nowak J."/>
            <person name="Sessitsch A."/>
        </authorList>
    </citation>
    <scope>NUCLEOTIDE SEQUENCE [LARGE SCALE GENOMIC DNA]</scope>
    <source>
        <strain evidence="3">DSM 17436 / LMG 22146 / PsJN</strain>
        <plasmid evidence="2 3">pBPHYT01</plasmid>
    </source>
</reference>
<geneLocation type="plasmid" evidence="2 3">
    <name>pBPHYT01</name>
</geneLocation>
<sequence length="105" mass="11820">MSQRTLVTELEGIETTVLMGWDRPLQYHFMVIEQGGNDPLYSNLDDDGSVDADLQYFLDKAKQFGITIPDAMVERLKQDKGNDTGNAVSYFDQQGKESTPSQKAR</sequence>